<dbReference type="InterPro" id="IPR001750">
    <property type="entry name" value="ND/Mrp_TM"/>
</dbReference>
<feature type="transmembrane region" description="Helical" evidence="8">
    <location>
        <begin position="130"/>
        <end position="148"/>
    </location>
</feature>
<dbReference type="PANTHER" id="PTHR42703">
    <property type="entry name" value="NADH DEHYDROGENASE"/>
    <property type="match status" value="1"/>
</dbReference>
<accession>A0A7V2ZLX8</accession>
<feature type="transmembrane region" description="Helical" evidence="8">
    <location>
        <begin position="29"/>
        <end position="47"/>
    </location>
</feature>
<protein>
    <submittedName>
        <fullName evidence="10">Na+/H+ antiporter subunit D</fullName>
    </submittedName>
</protein>
<feature type="transmembrane region" description="Helical" evidence="8">
    <location>
        <begin position="105"/>
        <end position="124"/>
    </location>
</feature>
<evidence type="ECO:0000256" key="1">
    <source>
        <dbReference type="ARBA" id="ARBA00004651"/>
    </source>
</evidence>
<feature type="transmembrane region" description="Helical" evidence="8">
    <location>
        <begin position="202"/>
        <end position="227"/>
    </location>
</feature>
<evidence type="ECO:0000259" key="9">
    <source>
        <dbReference type="Pfam" id="PF00361"/>
    </source>
</evidence>
<feature type="transmembrane region" description="Helical" evidence="8">
    <location>
        <begin position="272"/>
        <end position="294"/>
    </location>
</feature>
<dbReference type="GO" id="GO:0042773">
    <property type="term" value="P:ATP synthesis coupled electron transport"/>
    <property type="evidence" value="ECO:0007669"/>
    <property type="project" value="InterPro"/>
</dbReference>
<evidence type="ECO:0000256" key="3">
    <source>
        <dbReference type="ARBA" id="ARBA00022475"/>
    </source>
</evidence>
<feature type="transmembrane region" description="Helical" evidence="8">
    <location>
        <begin position="160"/>
        <end position="182"/>
    </location>
</feature>
<keyword evidence="4 7" id="KW-0812">Transmembrane</keyword>
<organism evidence="10">
    <name type="scientific">Ignavibacterium album</name>
    <dbReference type="NCBI Taxonomy" id="591197"/>
    <lineage>
        <taxon>Bacteria</taxon>
        <taxon>Pseudomonadati</taxon>
        <taxon>Ignavibacteriota</taxon>
        <taxon>Ignavibacteria</taxon>
        <taxon>Ignavibacteriales</taxon>
        <taxon>Ignavibacteriaceae</taxon>
        <taxon>Ignavibacterium</taxon>
    </lineage>
</organism>
<evidence type="ECO:0000256" key="8">
    <source>
        <dbReference type="SAM" id="Phobius"/>
    </source>
</evidence>
<evidence type="ECO:0000313" key="10">
    <source>
        <dbReference type="EMBL" id="HFI92391.1"/>
    </source>
</evidence>
<keyword evidence="6 8" id="KW-0472">Membrane</keyword>
<evidence type="ECO:0000256" key="2">
    <source>
        <dbReference type="ARBA" id="ARBA00005346"/>
    </source>
</evidence>
<feature type="transmembrane region" description="Helical" evidence="8">
    <location>
        <begin position="239"/>
        <end position="266"/>
    </location>
</feature>
<feature type="transmembrane region" description="Helical" evidence="8">
    <location>
        <begin position="67"/>
        <end position="93"/>
    </location>
</feature>
<evidence type="ECO:0000256" key="5">
    <source>
        <dbReference type="ARBA" id="ARBA00022989"/>
    </source>
</evidence>
<dbReference type="EMBL" id="DSUJ01000011">
    <property type="protein sequence ID" value="HFI92391.1"/>
    <property type="molecule type" value="Genomic_DNA"/>
</dbReference>
<feature type="transmembrane region" description="Helical" evidence="8">
    <location>
        <begin position="306"/>
        <end position="329"/>
    </location>
</feature>
<feature type="domain" description="NADH:quinone oxidoreductase/Mrp antiporter transmembrane" evidence="9">
    <location>
        <begin position="126"/>
        <end position="415"/>
    </location>
</feature>
<dbReference type="GO" id="GO:0008137">
    <property type="term" value="F:NADH dehydrogenase (ubiquinone) activity"/>
    <property type="evidence" value="ECO:0007669"/>
    <property type="project" value="InterPro"/>
</dbReference>
<comment type="similarity">
    <text evidence="2">Belongs to the CPA3 antiporters (TC 2.A.63) subunit D family.</text>
</comment>
<evidence type="ECO:0000256" key="7">
    <source>
        <dbReference type="RuleBase" id="RU000320"/>
    </source>
</evidence>
<dbReference type="InterPro" id="IPR050586">
    <property type="entry name" value="CPA3_Na-H_Antiporter_D"/>
</dbReference>
<evidence type="ECO:0000256" key="4">
    <source>
        <dbReference type="ARBA" id="ARBA00022692"/>
    </source>
</evidence>
<name>A0A7V2ZLX8_9BACT</name>
<feature type="transmembrane region" description="Helical" evidence="8">
    <location>
        <begin position="403"/>
        <end position="424"/>
    </location>
</feature>
<comment type="subcellular location">
    <subcellularLocation>
        <location evidence="1">Cell membrane</location>
        <topology evidence="1">Multi-pass membrane protein</topology>
    </subcellularLocation>
    <subcellularLocation>
        <location evidence="7">Membrane</location>
        <topology evidence="7">Multi-pass membrane protein</topology>
    </subcellularLocation>
</comment>
<evidence type="ECO:0000256" key="6">
    <source>
        <dbReference type="ARBA" id="ARBA00023136"/>
    </source>
</evidence>
<gene>
    <name evidence="10" type="ORF">ENS31_12815</name>
</gene>
<feature type="transmembrane region" description="Helical" evidence="8">
    <location>
        <begin position="6"/>
        <end position="22"/>
    </location>
</feature>
<dbReference type="InterPro" id="IPR003918">
    <property type="entry name" value="NADH_UbQ_OxRdtase"/>
</dbReference>
<dbReference type="AlphaFoldDB" id="A0A7V2ZLX8"/>
<reference evidence="10" key="1">
    <citation type="journal article" date="2020" name="mSystems">
        <title>Genome- and Community-Level Interaction Insights into Carbon Utilization and Element Cycling Functions of Hydrothermarchaeota in Hydrothermal Sediment.</title>
        <authorList>
            <person name="Zhou Z."/>
            <person name="Liu Y."/>
            <person name="Xu W."/>
            <person name="Pan J."/>
            <person name="Luo Z.H."/>
            <person name="Li M."/>
        </authorList>
    </citation>
    <scope>NUCLEOTIDE SEQUENCE [LARGE SCALE GENOMIC DNA]</scope>
    <source>
        <strain evidence="10">SpSt-479</strain>
    </source>
</reference>
<proteinExistence type="inferred from homology"/>
<dbReference type="Pfam" id="PF00361">
    <property type="entry name" value="Proton_antipo_M"/>
    <property type="match status" value="1"/>
</dbReference>
<dbReference type="PRINTS" id="PR01437">
    <property type="entry name" value="NUOXDRDTASE4"/>
</dbReference>
<dbReference type="NCBIfam" id="NF009306">
    <property type="entry name" value="PRK12663.1"/>
    <property type="match status" value="1"/>
</dbReference>
<keyword evidence="5 8" id="KW-1133">Transmembrane helix</keyword>
<feature type="transmembrane region" description="Helical" evidence="8">
    <location>
        <begin position="453"/>
        <end position="473"/>
    </location>
</feature>
<dbReference type="PANTHER" id="PTHR42703:SF1">
    <property type="entry name" value="NA(+)_H(+) ANTIPORTER SUBUNIT D1"/>
    <property type="match status" value="1"/>
</dbReference>
<comment type="caution">
    <text evidence="10">The sequence shown here is derived from an EMBL/GenBank/DDBJ whole genome shotgun (WGS) entry which is preliminary data.</text>
</comment>
<dbReference type="GO" id="GO:0005886">
    <property type="term" value="C:plasma membrane"/>
    <property type="evidence" value="ECO:0007669"/>
    <property type="project" value="UniProtKB-SubCell"/>
</dbReference>
<sequence length="501" mass="55048">MIITLPIISPLVFAVLMLFFWKSLKAQRILNLLATIFSLIVSVLIFVEVKTYGIISIQVGGWQAPFGISIVADLLSSIMVIITAIIGLTTALFSLGSMDESRERYLYYPLLQLLLMGINGAFLTGDIFNLYVWFEVMLISSFVLLALGGRRAQLEGAIKYVTLNLLSSAIFLAAVGILYGLAGTLNMADVARKIPMIENQDLVNVVAILFMIAFGVKAAIFPLFFWLPASYHTPPAAVSAIFAGLLTKVGVYALIRFFTTVFIFNSDFIKDILLVSAALTMLTGVLGAAAQNNFRKILSFHIISQIGYMILGLALFSPLAIAGSIFYIIHHIIVKTNLFFISGYVKKLKGSYNLKELGGVYKYYPLIGLLFLIPALSLAGIPPLSGFWAKFVVIKAGLELKEFFVVGIALLVGLLTLFSMTKIWNEVFWKDDPKGAENITELSFNSLAFNKKLMMILPIVILALITTIIGFYAEPFFKIANESAIQLLDASAYINSVLGLK</sequence>
<keyword evidence="3" id="KW-1003">Cell membrane</keyword>
<feature type="transmembrane region" description="Helical" evidence="8">
    <location>
        <begin position="363"/>
        <end position="382"/>
    </location>
</feature>